<evidence type="ECO:0000256" key="1">
    <source>
        <dbReference type="ARBA" id="ARBA00012528"/>
    </source>
</evidence>
<gene>
    <name evidence="4" type="ORF">LE190_09735</name>
</gene>
<dbReference type="CDD" id="cd00130">
    <property type="entry name" value="PAS"/>
    <property type="match status" value="1"/>
</dbReference>
<comment type="caution">
    <text evidence="4">The sequence shown here is derived from an EMBL/GenBank/DDBJ whole genome shotgun (WGS) entry which is preliminary data.</text>
</comment>
<dbReference type="NCBIfam" id="TIGR00254">
    <property type="entry name" value="GGDEF"/>
    <property type="match status" value="1"/>
</dbReference>
<dbReference type="SMART" id="SM00267">
    <property type="entry name" value="GGDEF"/>
    <property type="match status" value="1"/>
</dbReference>
<dbReference type="Gene3D" id="3.30.70.270">
    <property type="match status" value="1"/>
</dbReference>
<sequence length="456" mass="48887">MRHPPEDFAELRAEHEALIQFLYLAPVGLVQADADGAIGMINPIAAQLLMPLSRDGGLDNLLTLLQDVAPELRHLCARYERPAGKICDGLHLHLHAGGNARKQPQILSLTLLKLDAGRLMAVLEDVTLQVRRERQLRQNEAWLNAILTGIADYALVGLDAQGAIAAWNPSIARVTGHGEDAVGRPYSIFYPPDGMTPEHLLDRLREAGRDGWSLDEGRRVRADGSAFWGSALIAPLPEREPPGGAAPEGPAYCLILRDISEQRGASEQRRQEAFADHLTGLANRRAFFEAAGRELERSGALARPTAVIAFDADHFKAINDSHGHPAGDAVLRHLAGMLLNTFREVDVVARVGGEEFAVLLPSTGLAQAALVAERLRGAVAAQAAEVDGVRIACTVSAGVACLDDGDGGIDLLLKRADQALYAAKRGGRNRVECWRPALAGAPVHQSEGNEGAEHVA</sequence>
<dbReference type="InterPro" id="IPR029787">
    <property type="entry name" value="Nucleotide_cyclase"/>
</dbReference>
<dbReference type="RefSeq" id="WP_225238512.1">
    <property type="nucleotide sequence ID" value="NZ_JAHYBX010000003.1"/>
</dbReference>
<dbReference type="InterPro" id="IPR000160">
    <property type="entry name" value="GGDEF_dom"/>
</dbReference>
<protein>
    <recommendedName>
        <fullName evidence="1">diguanylate cyclase</fullName>
        <ecNumber evidence="1">2.7.7.65</ecNumber>
    </recommendedName>
</protein>
<organism evidence="4 5">
    <name type="scientific">Massilia hydrophila</name>
    <dbReference type="NCBI Taxonomy" id="3044279"/>
    <lineage>
        <taxon>Bacteria</taxon>
        <taxon>Pseudomonadati</taxon>
        <taxon>Pseudomonadota</taxon>
        <taxon>Betaproteobacteria</taxon>
        <taxon>Burkholderiales</taxon>
        <taxon>Oxalobacteraceae</taxon>
        <taxon>Telluria group</taxon>
        <taxon>Massilia</taxon>
    </lineage>
</organism>
<dbReference type="InterPro" id="IPR000014">
    <property type="entry name" value="PAS"/>
</dbReference>
<dbReference type="EC" id="2.7.7.65" evidence="1"/>
<dbReference type="InterPro" id="IPR043128">
    <property type="entry name" value="Rev_trsase/Diguanyl_cyclase"/>
</dbReference>
<name>A0ABS7YB87_9BURK</name>
<proteinExistence type="predicted"/>
<comment type="catalytic activity">
    <reaction evidence="2">
        <text>2 GTP = 3',3'-c-di-GMP + 2 diphosphate</text>
        <dbReference type="Rhea" id="RHEA:24898"/>
        <dbReference type="ChEBI" id="CHEBI:33019"/>
        <dbReference type="ChEBI" id="CHEBI:37565"/>
        <dbReference type="ChEBI" id="CHEBI:58805"/>
        <dbReference type="EC" id="2.7.7.65"/>
    </reaction>
</comment>
<dbReference type="PANTHER" id="PTHR45138">
    <property type="entry name" value="REGULATORY COMPONENTS OF SENSORY TRANSDUCTION SYSTEM"/>
    <property type="match status" value="1"/>
</dbReference>
<dbReference type="InterPro" id="IPR050469">
    <property type="entry name" value="Diguanylate_Cyclase"/>
</dbReference>
<dbReference type="PROSITE" id="PS50887">
    <property type="entry name" value="GGDEF"/>
    <property type="match status" value="1"/>
</dbReference>
<dbReference type="CDD" id="cd01949">
    <property type="entry name" value="GGDEF"/>
    <property type="match status" value="1"/>
</dbReference>
<dbReference type="PANTHER" id="PTHR45138:SF9">
    <property type="entry name" value="DIGUANYLATE CYCLASE DGCM-RELATED"/>
    <property type="match status" value="1"/>
</dbReference>
<evidence type="ECO:0000259" key="3">
    <source>
        <dbReference type="PROSITE" id="PS50887"/>
    </source>
</evidence>
<feature type="domain" description="GGDEF" evidence="3">
    <location>
        <begin position="303"/>
        <end position="436"/>
    </location>
</feature>
<dbReference type="SUPFAM" id="SSF55785">
    <property type="entry name" value="PYP-like sensor domain (PAS domain)"/>
    <property type="match status" value="1"/>
</dbReference>
<dbReference type="Proteomes" id="UP001198602">
    <property type="component" value="Unassembled WGS sequence"/>
</dbReference>
<accession>A0ABS7YB87</accession>
<dbReference type="InterPro" id="IPR035965">
    <property type="entry name" value="PAS-like_dom_sf"/>
</dbReference>
<dbReference type="SUPFAM" id="SSF55073">
    <property type="entry name" value="Nucleotide cyclase"/>
    <property type="match status" value="1"/>
</dbReference>
<dbReference type="Gene3D" id="3.30.450.20">
    <property type="entry name" value="PAS domain"/>
    <property type="match status" value="2"/>
</dbReference>
<dbReference type="SMART" id="SM00091">
    <property type="entry name" value="PAS"/>
    <property type="match status" value="2"/>
</dbReference>
<dbReference type="Pfam" id="PF00990">
    <property type="entry name" value="GGDEF"/>
    <property type="match status" value="1"/>
</dbReference>
<dbReference type="NCBIfam" id="TIGR00229">
    <property type="entry name" value="sensory_box"/>
    <property type="match status" value="1"/>
</dbReference>
<evidence type="ECO:0000313" key="5">
    <source>
        <dbReference type="Proteomes" id="UP001198602"/>
    </source>
</evidence>
<evidence type="ECO:0000256" key="2">
    <source>
        <dbReference type="ARBA" id="ARBA00034247"/>
    </source>
</evidence>
<keyword evidence="5" id="KW-1185">Reference proteome</keyword>
<reference evidence="4 5" key="1">
    <citation type="submission" date="2021-07" db="EMBL/GenBank/DDBJ databases">
        <title>Characterization of Violacein-producing bacteria and related species.</title>
        <authorList>
            <person name="Wilson H.S."/>
            <person name="De Leon M.E."/>
        </authorList>
    </citation>
    <scope>NUCLEOTIDE SEQUENCE [LARGE SCALE GENOMIC DNA]</scope>
    <source>
        <strain evidence="4 5">HSC-2F05</strain>
    </source>
</reference>
<dbReference type="EMBL" id="JAHYBX010000003">
    <property type="protein sequence ID" value="MCA1856206.1"/>
    <property type="molecule type" value="Genomic_DNA"/>
</dbReference>
<evidence type="ECO:0000313" key="4">
    <source>
        <dbReference type="EMBL" id="MCA1856206.1"/>
    </source>
</evidence>